<feature type="domain" description="Fimbrial-type adhesion" evidence="6">
    <location>
        <begin position="28"/>
        <end position="179"/>
    </location>
</feature>
<dbReference type="EMBL" id="JAUEQX010000007">
    <property type="protein sequence ID" value="MDW3776857.1"/>
    <property type="molecule type" value="Genomic_DNA"/>
</dbReference>
<evidence type="ECO:0000313" key="8">
    <source>
        <dbReference type="Proteomes" id="UP001276300"/>
    </source>
</evidence>
<dbReference type="RefSeq" id="WP_318242462.1">
    <property type="nucleotide sequence ID" value="NZ_JAUEQX010000007.1"/>
</dbReference>
<evidence type="ECO:0000259" key="6">
    <source>
        <dbReference type="Pfam" id="PF00419"/>
    </source>
</evidence>
<name>A0AAW9C7Q0_KLUCR</name>
<evidence type="ECO:0000313" key="7">
    <source>
        <dbReference type="EMBL" id="MDW3776857.1"/>
    </source>
</evidence>
<dbReference type="PANTHER" id="PTHR33420:SF3">
    <property type="entry name" value="FIMBRIAL SUBUNIT ELFA"/>
    <property type="match status" value="1"/>
</dbReference>
<comment type="similarity">
    <text evidence="2">Belongs to the fimbrial protein family.</text>
</comment>
<keyword evidence="3 5" id="KW-0732">Signal</keyword>
<dbReference type="SUPFAM" id="SSF49401">
    <property type="entry name" value="Bacterial adhesins"/>
    <property type="match status" value="1"/>
</dbReference>
<gene>
    <name evidence="7" type="ORF">QWU01_08540</name>
</gene>
<evidence type="ECO:0000256" key="4">
    <source>
        <dbReference type="ARBA" id="ARBA00023263"/>
    </source>
</evidence>
<feature type="chain" id="PRO_5043846896" evidence="5">
    <location>
        <begin position="23"/>
        <end position="179"/>
    </location>
</feature>
<keyword evidence="4" id="KW-0281">Fimbrium</keyword>
<sequence length="179" mass="18301">MTINKPLTFCALMICGVFGAQAAGTNTITFTGKVIESACTITVNDGNASLDLGSTLATDIATAGQTGAPKEFNISLTDCPKAAVGIPTKAFVKFTGDTDGNTSYFKNNATSGTKATNTGVMLKDNKGTAIVNNDGNGQIDLPTEGGDISLTYSAMLVATANTPTQGDVSSTLTYTVSYE</sequence>
<dbReference type="PANTHER" id="PTHR33420">
    <property type="entry name" value="FIMBRIAL SUBUNIT ELFA-RELATED"/>
    <property type="match status" value="1"/>
</dbReference>
<dbReference type="InterPro" id="IPR000259">
    <property type="entry name" value="Adhesion_dom_fimbrial"/>
</dbReference>
<dbReference type="AlphaFoldDB" id="A0AAW9C7Q0"/>
<dbReference type="InterPro" id="IPR050263">
    <property type="entry name" value="Bact_Fimbrial_Adh_Pro"/>
</dbReference>
<evidence type="ECO:0000256" key="2">
    <source>
        <dbReference type="ARBA" id="ARBA00006671"/>
    </source>
</evidence>
<feature type="signal peptide" evidence="5">
    <location>
        <begin position="1"/>
        <end position="22"/>
    </location>
</feature>
<dbReference type="GO" id="GO:0009289">
    <property type="term" value="C:pilus"/>
    <property type="evidence" value="ECO:0007669"/>
    <property type="project" value="UniProtKB-SubCell"/>
</dbReference>
<dbReference type="InterPro" id="IPR036937">
    <property type="entry name" value="Adhesion_dom_fimbrial_sf"/>
</dbReference>
<reference evidence="7" key="1">
    <citation type="journal article" date="2023" name="J Glob Antimicrob Resist">
        <title>Emergence of NDM-1 and KPC-3 carbapenemases in Kluyvera cryocrescens: Investigating genetic heterogeneity and acquisition routes of blaNDM-1 in Enterobacterales species in Portugal.</title>
        <authorList>
            <person name="Loiodice M."/>
            <person name="Ribeiro M."/>
            <person name="Peixe L."/>
            <person name="Novais A."/>
        </authorList>
    </citation>
    <scope>NUCLEOTIDE SEQUENCE</scope>
    <source>
        <strain evidence="7">K629</strain>
    </source>
</reference>
<comment type="caution">
    <text evidence="7">The sequence shown here is derived from an EMBL/GenBank/DDBJ whole genome shotgun (WGS) entry which is preliminary data.</text>
</comment>
<accession>A0AAW9C7Q0</accession>
<dbReference type="Proteomes" id="UP001276300">
    <property type="component" value="Unassembled WGS sequence"/>
</dbReference>
<comment type="subcellular location">
    <subcellularLocation>
        <location evidence="1">Fimbrium</location>
    </subcellularLocation>
</comment>
<evidence type="ECO:0000256" key="3">
    <source>
        <dbReference type="ARBA" id="ARBA00022729"/>
    </source>
</evidence>
<dbReference type="InterPro" id="IPR008966">
    <property type="entry name" value="Adhesion_dom_sf"/>
</dbReference>
<evidence type="ECO:0000256" key="5">
    <source>
        <dbReference type="SAM" id="SignalP"/>
    </source>
</evidence>
<evidence type="ECO:0000256" key="1">
    <source>
        <dbReference type="ARBA" id="ARBA00004561"/>
    </source>
</evidence>
<dbReference type="Pfam" id="PF00419">
    <property type="entry name" value="Fimbrial"/>
    <property type="match status" value="1"/>
</dbReference>
<dbReference type="Gene3D" id="2.60.40.1090">
    <property type="entry name" value="Fimbrial-type adhesion domain"/>
    <property type="match status" value="1"/>
</dbReference>
<proteinExistence type="inferred from homology"/>
<dbReference type="GO" id="GO:0043709">
    <property type="term" value="P:cell adhesion involved in single-species biofilm formation"/>
    <property type="evidence" value="ECO:0007669"/>
    <property type="project" value="TreeGrafter"/>
</dbReference>
<protein>
    <submittedName>
        <fullName evidence="7">Fimbrial protein</fullName>
    </submittedName>
</protein>
<organism evidence="7 8">
    <name type="scientific">Kluyvera cryocrescens</name>
    <name type="common">Kluyvera citrophila</name>
    <dbReference type="NCBI Taxonomy" id="580"/>
    <lineage>
        <taxon>Bacteria</taxon>
        <taxon>Pseudomonadati</taxon>
        <taxon>Pseudomonadota</taxon>
        <taxon>Gammaproteobacteria</taxon>
        <taxon>Enterobacterales</taxon>
        <taxon>Enterobacteriaceae</taxon>
        <taxon>Kluyvera</taxon>
    </lineage>
</organism>